<accession>G3MFU6</accession>
<name>G3MFU6_AMBMU</name>
<comment type="similarity">
    <text evidence="2 6">Belongs to the CSM3 family.</text>
</comment>
<evidence type="ECO:0000256" key="6">
    <source>
        <dbReference type="RuleBase" id="RU366049"/>
    </source>
</evidence>
<sequence length="299" mass="33345">MEDLMEEDYALDDVEDDNMGAPEEAVETNDKAAEGQDGAAEDKPARKRVVKNPRPKLNKDRLASGKGIPELLRMSKNIQWRGKGNELHDLDTALSVLEHWSHRLFPQLDSDNFFSTLERLGTKREVQTYMRKLRMGLEGDAADGDQPFGENLDDGIVEEEEEPTLEDPFSSLLGESLPTAKQQMSLTRVPTSQLTEEASQELLERMERSRQQALERRRLRLAQQEHLLRDMDSEAGEHTLAIDVTTSIGQQPETEEQEASENSPLPQCQQQSAPAVAPKNPCVGPETIDLTGASGELDG</sequence>
<evidence type="ECO:0000256" key="3">
    <source>
        <dbReference type="ARBA" id="ARBA00022763"/>
    </source>
</evidence>
<organism evidence="9">
    <name type="scientific">Amblyomma maculatum</name>
    <name type="common">Gulf Coast tick</name>
    <dbReference type="NCBI Taxonomy" id="34609"/>
    <lineage>
        <taxon>Eukaryota</taxon>
        <taxon>Metazoa</taxon>
        <taxon>Ecdysozoa</taxon>
        <taxon>Arthropoda</taxon>
        <taxon>Chelicerata</taxon>
        <taxon>Arachnida</taxon>
        <taxon>Acari</taxon>
        <taxon>Parasitiformes</taxon>
        <taxon>Ixodida</taxon>
        <taxon>Ixodoidea</taxon>
        <taxon>Ixodidae</taxon>
        <taxon>Amblyomminae</taxon>
        <taxon>Amblyomma</taxon>
    </lineage>
</organism>
<dbReference type="InterPro" id="IPR012923">
    <property type="entry name" value="Csm3"/>
</dbReference>
<evidence type="ECO:0000259" key="8">
    <source>
        <dbReference type="Pfam" id="PF07962"/>
    </source>
</evidence>
<dbReference type="EMBL" id="JO840747">
    <property type="protein sequence ID" value="AEO32364.1"/>
    <property type="molecule type" value="mRNA"/>
</dbReference>
<comment type="subcellular location">
    <subcellularLocation>
        <location evidence="1 6">Nucleus</location>
    </subcellularLocation>
</comment>
<dbReference type="AlphaFoldDB" id="G3MFU6"/>
<keyword evidence="4 6" id="KW-0539">Nucleus</keyword>
<feature type="compositionally biased region" description="Acidic residues" evidence="7">
    <location>
        <begin position="1"/>
        <end position="18"/>
    </location>
</feature>
<feature type="region of interest" description="Disordered" evidence="7">
    <location>
        <begin position="1"/>
        <end position="63"/>
    </location>
</feature>
<dbReference type="PANTHER" id="PTHR13220">
    <property type="entry name" value="TIMELESS INTERACTING-RELATED"/>
    <property type="match status" value="1"/>
</dbReference>
<evidence type="ECO:0000256" key="4">
    <source>
        <dbReference type="ARBA" id="ARBA00023242"/>
    </source>
</evidence>
<feature type="compositionally biased region" description="Basic residues" evidence="7">
    <location>
        <begin position="45"/>
        <end position="56"/>
    </location>
</feature>
<evidence type="ECO:0000256" key="1">
    <source>
        <dbReference type="ARBA" id="ARBA00004123"/>
    </source>
</evidence>
<reference evidence="9" key="1">
    <citation type="journal article" date="2011" name="PLoS ONE">
        <title>A deep insight into the sialotranscriptome of the gulf coast tick, Amblyomma maculatum.</title>
        <authorList>
            <person name="Karim S."/>
            <person name="Singh P."/>
            <person name="Ribeiro J.M."/>
        </authorList>
    </citation>
    <scope>NUCLEOTIDE SEQUENCE</scope>
    <source>
        <tissue evidence="9">Salivary gland</tissue>
    </source>
</reference>
<feature type="region of interest" description="Disordered" evidence="7">
    <location>
        <begin position="245"/>
        <end position="299"/>
    </location>
</feature>
<evidence type="ECO:0000256" key="7">
    <source>
        <dbReference type="SAM" id="MobiDB-lite"/>
    </source>
</evidence>
<keyword evidence="3 6" id="KW-0227">DNA damage</keyword>
<evidence type="ECO:0000256" key="2">
    <source>
        <dbReference type="ARBA" id="ARBA00006075"/>
    </source>
</evidence>
<feature type="non-terminal residue" evidence="9">
    <location>
        <position position="299"/>
    </location>
</feature>
<protein>
    <recommendedName>
        <fullName evidence="6">TIMELESS-interacting protein</fullName>
    </recommendedName>
</protein>
<feature type="compositionally biased region" description="Polar residues" evidence="7">
    <location>
        <begin position="260"/>
        <end position="273"/>
    </location>
</feature>
<evidence type="ECO:0000313" key="9">
    <source>
        <dbReference type="EMBL" id="AEO32364.1"/>
    </source>
</evidence>
<dbReference type="PANTHER" id="PTHR13220:SF11">
    <property type="entry name" value="TIMELESS-INTERACTING PROTEIN"/>
    <property type="match status" value="1"/>
</dbReference>
<evidence type="ECO:0000256" key="5">
    <source>
        <dbReference type="ARBA" id="ARBA00023306"/>
    </source>
</evidence>
<keyword evidence="5 6" id="KW-0131">Cell cycle</keyword>
<feature type="domain" description="Chromosome segregation in meiosis protein 3" evidence="8">
    <location>
        <begin position="56"/>
        <end position="136"/>
    </location>
</feature>
<dbReference type="GO" id="GO:0031297">
    <property type="term" value="P:replication fork processing"/>
    <property type="evidence" value="ECO:0007669"/>
    <property type="project" value="UniProtKB-UniRule"/>
</dbReference>
<proteinExistence type="evidence at transcript level"/>
<dbReference type="GO" id="GO:0006974">
    <property type="term" value="P:DNA damage response"/>
    <property type="evidence" value="ECO:0007669"/>
    <property type="project" value="UniProtKB-KW"/>
</dbReference>
<dbReference type="InterPro" id="IPR040038">
    <property type="entry name" value="TIPIN/Csm3/Swi3"/>
</dbReference>
<dbReference type="GO" id="GO:0043111">
    <property type="term" value="P:replication fork arrest"/>
    <property type="evidence" value="ECO:0007669"/>
    <property type="project" value="TreeGrafter"/>
</dbReference>
<comment type="function">
    <text evidence="6">Plays an important role in the control of DNA replication and the maintenance of replication fork stability.</text>
</comment>
<dbReference type="GO" id="GO:0000076">
    <property type="term" value="P:DNA replication checkpoint signaling"/>
    <property type="evidence" value="ECO:0007669"/>
    <property type="project" value="UniProtKB-UniRule"/>
</dbReference>
<dbReference type="Pfam" id="PF07962">
    <property type="entry name" value="Swi3"/>
    <property type="match status" value="1"/>
</dbReference>
<dbReference type="GO" id="GO:0031298">
    <property type="term" value="C:replication fork protection complex"/>
    <property type="evidence" value="ECO:0007669"/>
    <property type="project" value="TreeGrafter"/>
</dbReference>
<dbReference type="GO" id="GO:0003677">
    <property type="term" value="F:DNA binding"/>
    <property type="evidence" value="ECO:0007669"/>
    <property type="project" value="TreeGrafter"/>
</dbReference>
<feature type="compositionally biased region" description="Basic and acidic residues" evidence="7">
    <location>
        <begin position="28"/>
        <end position="44"/>
    </location>
</feature>